<dbReference type="AlphaFoldDB" id="A0A9P4GZE3"/>
<organism evidence="2 3">
    <name type="scientific">Setomelanomma holmii</name>
    <dbReference type="NCBI Taxonomy" id="210430"/>
    <lineage>
        <taxon>Eukaryota</taxon>
        <taxon>Fungi</taxon>
        <taxon>Dikarya</taxon>
        <taxon>Ascomycota</taxon>
        <taxon>Pezizomycotina</taxon>
        <taxon>Dothideomycetes</taxon>
        <taxon>Pleosporomycetidae</taxon>
        <taxon>Pleosporales</taxon>
        <taxon>Pleosporineae</taxon>
        <taxon>Phaeosphaeriaceae</taxon>
        <taxon>Setomelanomma</taxon>
    </lineage>
</organism>
<gene>
    <name evidence="2" type="ORF">EK21DRAFT_19230</name>
</gene>
<comment type="caution">
    <text evidence="2">The sequence shown here is derived from an EMBL/GenBank/DDBJ whole genome shotgun (WGS) entry which is preliminary data.</text>
</comment>
<name>A0A9P4GZE3_9PLEO</name>
<feature type="non-terminal residue" evidence="2">
    <location>
        <position position="131"/>
    </location>
</feature>
<dbReference type="Pfam" id="PF06985">
    <property type="entry name" value="HET"/>
    <property type="match status" value="1"/>
</dbReference>
<reference evidence="2" key="1">
    <citation type="journal article" date="2020" name="Stud. Mycol.">
        <title>101 Dothideomycetes genomes: a test case for predicting lifestyles and emergence of pathogens.</title>
        <authorList>
            <person name="Haridas S."/>
            <person name="Albert R."/>
            <person name="Binder M."/>
            <person name="Bloem J."/>
            <person name="Labutti K."/>
            <person name="Salamov A."/>
            <person name="Andreopoulos B."/>
            <person name="Baker S."/>
            <person name="Barry K."/>
            <person name="Bills G."/>
            <person name="Bluhm B."/>
            <person name="Cannon C."/>
            <person name="Castanera R."/>
            <person name="Culley D."/>
            <person name="Daum C."/>
            <person name="Ezra D."/>
            <person name="Gonzalez J."/>
            <person name="Henrissat B."/>
            <person name="Kuo A."/>
            <person name="Liang C."/>
            <person name="Lipzen A."/>
            <person name="Lutzoni F."/>
            <person name="Magnuson J."/>
            <person name="Mondo S."/>
            <person name="Nolan M."/>
            <person name="Ohm R."/>
            <person name="Pangilinan J."/>
            <person name="Park H.-J."/>
            <person name="Ramirez L."/>
            <person name="Alfaro M."/>
            <person name="Sun H."/>
            <person name="Tritt A."/>
            <person name="Yoshinaga Y."/>
            <person name="Zwiers L.-H."/>
            <person name="Turgeon B."/>
            <person name="Goodwin S."/>
            <person name="Spatafora J."/>
            <person name="Crous P."/>
            <person name="Grigoriev I."/>
        </authorList>
    </citation>
    <scope>NUCLEOTIDE SEQUENCE</scope>
    <source>
        <strain evidence="2">CBS 110217</strain>
    </source>
</reference>
<evidence type="ECO:0000259" key="1">
    <source>
        <dbReference type="Pfam" id="PF06985"/>
    </source>
</evidence>
<dbReference type="PANTHER" id="PTHR24148">
    <property type="entry name" value="ANKYRIN REPEAT DOMAIN-CONTAINING PROTEIN 39 HOMOLOG-RELATED"/>
    <property type="match status" value="1"/>
</dbReference>
<evidence type="ECO:0000313" key="2">
    <source>
        <dbReference type="EMBL" id="KAF2024489.1"/>
    </source>
</evidence>
<keyword evidence="3" id="KW-1185">Reference proteome</keyword>
<evidence type="ECO:0000313" key="3">
    <source>
        <dbReference type="Proteomes" id="UP000799777"/>
    </source>
</evidence>
<proteinExistence type="predicted"/>
<dbReference type="EMBL" id="ML978294">
    <property type="protein sequence ID" value="KAF2024489.1"/>
    <property type="molecule type" value="Genomic_DNA"/>
</dbReference>
<feature type="non-terminal residue" evidence="2">
    <location>
        <position position="1"/>
    </location>
</feature>
<accession>A0A9P4GZE3</accession>
<dbReference type="Proteomes" id="UP000799777">
    <property type="component" value="Unassembled WGS sequence"/>
</dbReference>
<dbReference type="PANTHER" id="PTHR24148:SF64">
    <property type="entry name" value="HETEROKARYON INCOMPATIBILITY DOMAIN-CONTAINING PROTEIN"/>
    <property type="match status" value="1"/>
</dbReference>
<feature type="domain" description="Heterokaryon incompatibility" evidence="1">
    <location>
        <begin position="43"/>
        <end position="130"/>
    </location>
</feature>
<dbReference type="OrthoDB" id="2157530at2759"/>
<sequence length="131" mass="15382">FSYTPLQSKDPSTRLLRLFRASDFQDEVRCEIWEAKLQPDLEYEALSYTWGTNPPSETIFLRDAHGEGRFAVRDNLDDALRHLRLADHDRVIWTDAICINQEDEIEKGRQIANMRTIYTQAKRVVVWLGKE</sequence>
<dbReference type="InterPro" id="IPR052895">
    <property type="entry name" value="HetReg/Transcr_Mod"/>
</dbReference>
<dbReference type="InterPro" id="IPR010730">
    <property type="entry name" value="HET"/>
</dbReference>
<protein>
    <recommendedName>
        <fullName evidence="1">Heterokaryon incompatibility domain-containing protein</fullName>
    </recommendedName>
</protein>